<evidence type="ECO:0000313" key="3">
    <source>
        <dbReference type="Proteomes" id="UP000092993"/>
    </source>
</evidence>
<proteinExistence type="predicted"/>
<evidence type="ECO:0000256" key="1">
    <source>
        <dbReference type="SAM" id="MobiDB-lite"/>
    </source>
</evidence>
<gene>
    <name evidence="2" type="ORF">A0H81_05992</name>
</gene>
<protein>
    <submittedName>
        <fullName evidence="2">Uncharacterized protein</fullName>
    </submittedName>
</protein>
<dbReference type="AlphaFoldDB" id="A0A1C7MAH0"/>
<accession>A0A1C7MAH0</accession>
<reference evidence="2 3" key="1">
    <citation type="submission" date="2016-03" db="EMBL/GenBank/DDBJ databases">
        <title>Whole genome sequencing of Grifola frondosa 9006-11.</title>
        <authorList>
            <person name="Min B."/>
            <person name="Park H."/>
            <person name="Kim J.-G."/>
            <person name="Cho H."/>
            <person name="Oh Y.-L."/>
            <person name="Kong W.-S."/>
            <person name="Choi I.-G."/>
        </authorList>
    </citation>
    <scope>NUCLEOTIDE SEQUENCE [LARGE SCALE GENOMIC DNA]</scope>
    <source>
        <strain evidence="2 3">9006-11</strain>
    </source>
</reference>
<sequence length="112" mass="12641">MLLYLAVPMRKMGLHCVTYKGECMKSCLKRESLAAPSKPAVPHVEDEPSSDEACGNRPKSVSFSKVGDVRVFYTDDWDHLPEHTTRKRRSSSLVRVLKSALRPWVTRSPPVT</sequence>
<dbReference type="EMBL" id="LUGG01000006">
    <property type="protein sequence ID" value="OBZ73577.1"/>
    <property type="molecule type" value="Genomic_DNA"/>
</dbReference>
<keyword evidence="3" id="KW-1185">Reference proteome</keyword>
<organism evidence="2 3">
    <name type="scientific">Grifola frondosa</name>
    <name type="common">Maitake</name>
    <name type="synonym">Polyporus frondosus</name>
    <dbReference type="NCBI Taxonomy" id="5627"/>
    <lineage>
        <taxon>Eukaryota</taxon>
        <taxon>Fungi</taxon>
        <taxon>Dikarya</taxon>
        <taxon>Basidiomycota</taxon>
        <taxon>Agaricomycotina</taxon>
        <taxon>Agaricomycetes</taxon>
        <taxon>Polyporales</taxon>
        <taxon>Grifolaceae</taxon>
        <taxon>Grifola</taxon>
    </lineage>
</organism>
<feature type="region of interest" description="Disordered" evidence="1">
    <location>
        <begin position="36"/>
        <end position="59"/>
    </location>
</feature>
<dbReference type="Proteomes" id="UP000092993">
    <property type="component" value="Unassembled WGS sequence"/>
</dbReference>
<evidence type="ECO:0000313" key="2">
    <source>
        <dbReference type="EMBL" id="OBZ73577.1"/>
    </source>
</evidence>
<comment type="caution">
    <text evidence="2">The sequence shown here is derived from an EMBL/GenBank/DDBJ whole genome shotgun (WGS) entry which is preliminary data.</text>
</comment>
<name>A0A1C7MAH0_GRIFR</name>